<dbReference type="Proteomes" id="UP000054630">
    <property type="component" value="Unassembled WGS sequence"/>
</dbReference>
<evidence type="ECO:0000313" key="1">
    <source>
        <dbReference type="EMBL" id="KRX26183.1"/>
    </source>
</evidence>
<gene>
    <name evidence="1" type="ORF">T07_3871</name>
</gene>
<dbReference type="EMBL" id="JYDL01000008">
    <property type="protein sequence ID" value="KRX26183.1"/>
    <property type="molecule type" value="Genomic_DNA"/>
</dbReference>
<reference evidence="1 2" key="1">
    <citation type="submission" date="2015-01" db="EMBL/GenBank/DDBJ databases">
        <title>Evolution of Trichinella species and genotypes.</title>
        <authorList>
            <person name="Korhonen P.K."/>
            <person name="Edoardo P."/>
            <person name="Giuseppe L.R."/>
            <person name="Gasser R.B."/>
        </authorList>
    </citation>
    <scope>NUCLEOTIDE SEQUENCE [LARGE SCALE GENOMIC DNA]</scope>
    <source>
        <strain evidence="1">ISS37</strain>
    </source>
</reference>
<protein>
    <submittedName>
        <fullName evidence="1">Uncharacterized protein</fullName>
    </submittedName>
</protein>
<keyword evidence="2" id="KW-1185">Reference proteome</keyword>
<name>A0A0V0SHN2_9BILA</name>
<dbReference type="AlphaFoldDB" id="A0A0V0SHN2"/>
<evidence type="ECO:0000313" key="2">
    <source>
        <dbReference type="Proteomes" id="UP000054630"/>
    </source>
</evidence>
<accession>A0A0V0SHN2</accession>
<organism evidence="1 2">
    <name type="scientific">Trichinella nelsoni</name>
    <dbReference type="NCBI Taxonomy" id="6336"/>
    <lineage>
        <taxon>Eukaryota</taxon>
        <taxon>Metazoa</taxon>
        <taxon>Ecdysozoa</taxon>
        <taxon>Nematoda</taxon>
        <taxon>Enoplea</taxon>
        <taxon>Dorylaimia</taxon>
        <taxon>Trichinellida</taxon>
        <taxon>Trichinellidae</taxon>
        <taxon>Trichinella</taxon>
    </lineage>
</organism>
<comment type="caution">
    <text evidence="1">The sequence shown here is derived from an EMBL/GenBank/DDBJ whole genome shotgun (WGS) entry which is preliminary data.</text>
</comment>
<proteinExistence type="predicted"/>
<sequence>MELIRRTVVVQETHGVQLHCLQKVLPLQRDGGDVCFSRLQLPLAHWARLTTETTILLSKKWIENKH</sequence>